<accession>A0A2S0CSP3</accession>
<feature type="transmembrane region" description="Helical" evidence="1">
    <location>
        <begin position="35"/>
        <end position="54"/>
    </location>
</feature>
<organism evidence="2 3">
    <name type="scientific">Bacillus phage BCP12</name>
    <dbReference type="NCBI Taxonomy" id="1913122"/>
    <lineage>
        <taxon>Viruses</taxon>
        <taxon>Duplodnaviria</taxon>
        <taxon>Heunggongvirae</taxon>
        <taxon>Uroviricota</taxon>
        <taxon>Caudoviricetes</taxon>
        <taxon>Herelleviridae</taxon>
        <taxon>Bastillevirinae</taxon>
        <taxon>Tsarbombavirus</taxon>
        <taxon>Tsarbombavirus BCP78</taxon>
    </lineage>
</organism>
<keyword evidence="1" id="KW-0472">Membrane</keyword>
<evidence type="ECO:0000256" key="1">
    <source>
        <dbReference type="SAM" id="Phobius"/>
    </source>
</evidence>
<evidence type="ECO:0000313" key="2">
    <source>
        <dbReference type="EMBL" id="AQN32507.1"/>
    </source>
</evidence>
<sequence length="65" mass="7145">MGIGVLWAFQIASTVGLAVGVVLNLITGAEEVKPFHLVSLALCTVVMIKFNPLFKDLIEKFKERK</sequence>
<proteinExistence type="predicted"/>
<keyword evidence="1" id="KW-1133">Transmembrane helix</keyword>
<dbReference type="Proteomes" id="UP000246806">
    <property type="component" value="Genome"/>
</dbReference>
<feature type="transmembrane region" description="Helical" evidence="1">
    <location>
        <begin position="7"/>
        <end position="29"/>
    </location>
</feature>
<protein>
    <submittedName>
        <fullName evidence="2">Uncharacterized protein</fullName>
    </submittedName>
</protein>
<name>A0A2S0CSP3_9CAUD</name>
<evidence type="ECO:0000313" key="3">
    <source>
        <dbReference type="Proteomes" id="UP000246806"/>
    </source>
</evidence>
<reference evidence="2 3" key="1">
    <citation type="submission" date="2016-10" db="EMBL/GenBank/DDBJ databases">
        <title>Complete Genome Sequence of Bacillus Phage BCP12.</title>
        <authorList>
            <person name="Ghosh K."/>
            <person name="Kim K.-P."/>
        </authorList>
    </citation>
    <scope>NUCLEOTIDE SEQUENCE [LARGE SCALE GENOMIC DNA]</scope>
</reference>
<gene>
    <name evidence="2" type="ORF">BCP12_089</name>
</gene>
<dbReference type="EMBL" id="KX987999">
    <property type="protein sequence ID" value="AQN32507.1"/>
    <property type="molecule type" value="Genomic_DNA"/>
</dbReference>
<keyword evidence="1" id="KW-0812">Transmembrane</keyword>